<keyword evidence="1" id="KW-0812">Transmembrane</keyword>
<feature type="transmembrane region" description="Helical" evidence="1">
    <location>
        <begin position="291"/>
        <end position="315"/>
    </location>
</feature>
<dbReference type="Proteomes" id="UP000471409">
    <property type="component" value="Unassembled WGS sequence"/>
</dbReference>
<feature type="transmembrane region" description="Helical" evidence="1">
    <location>
        <begin position="35"/>
        <end position="53"/>
    </location>
</feature>
<feature type="transmembrane region" description="Helical" evidence="1">
    <location>
        <begin position="397"/>
        <end position="423"/>
    </location>
</feature>
<reference evidence="3 5" key="2">
    <citation type="submission" date="2020-01" db="EMBL/GenBank/DDBJ databases">
        <title>Rhizobium genotypes associated with high levels of biological nitrogen fixation by grain legumes in a temperate-maritime cropping system.</title>
        <authorList>
            <person name="Maluk M."/>
            <person name="Francesc Ferrando Molina F."/>
            <person name="Lopez Del Egido L."/>
            <person name="Lafos M."/>
            <person name="Langarica-Fuentes A."/>
            <person name="Gebre Yohannes G."/>
            <person name="Young M.W."/>
            <person name="Martin P."/>
            <person name="Gantlett R."/>
            <person name="Kenicer G."/>
            <person name="Hawes C."/>
            <person name="Begg G.S."/>
            <person name="Quilliam R.S."/>
            <person name="Squire G.R."/>
            <person name="Poole P.S."/>
            <person name="Young P.W."/>
            <person name="Iannetta P.M."/>
            <person name="James E.K."/>
        </authorList>
    </citation>
    <scope>NUCLEOTIDE SEQUENCE [LARGE SCALE GENOMIC DNA]</scope>
    <source>
        <strain evidence="3 5">JHI944</strain>
    </source>
</reference>
<keyword evidence="1" id="KW-0472">Membrane</keyword>
<reference evidence="2 4" key="1">
    <citation type="submission" date="2018-07" db="EMBL/GenBank/DDBJ databases">
        <title>Rhizobium leguminosarum strain:ATCC 14479 Genome sequencing and assembly.</title>
        <authorList>
            <person name="Chakraborty R."/>
        </authorList>
    </citation>
    <scope>NUCLEOTIDE SEQUENCE [LARGE SCALE GENOMIC DNA]</scope>
    <source>
        <strain evidence="2 4">ATCC 14479</strain>
    </source>
</reference>
<feature type="transmembrane region" description="Helical" evidence="1">
    <location>
        <begin position="335"/>
        <end position="354"/>
    </location>
</feature>
<feature type="transmembrane region" description="Helical" evidence="1">
    <location>
        <begin position="113"/>
        <end position="131"/>
    </location>
</feature>
<protein>
    <submittedName>
        <fullName evidence="2">Putative integral membrane protein</fullName>
    </submittedName>
</protein>
<feature type="transmembrane region" description="Helical" evidence="1">
    <location>
        <begin position="190"/>
        <end position="210"/>
    </location>
</feature>
<feature type="transmembrane region" description="Helical" evidence="1">
    <location>
        <begin position="467"/>
        <end position="490"/>
    </location>
</feature>
<dbReference type="AlphaFoldDB" id="A0A2Z4YIZ9"/>
<sequence length="663" mass="71801">MASTADGRMNFSIISLFTISLWASARALGLEAQLALALVVVAFFLSGRITGIISGVNEPFLEFIAGFSILSYLILITQYFSLILQCAIISFIFFILICVYLRRSDTRRLKKDLVLGIFVALFTFVWSYDLVTRLQEFEATGRLQFWSDILLHAGTIAQFSSSNSLHRGMTSMADVQLPLYHVASYMPTAFVARLSGISALNAAVLVWIPLGTLTMAAGIVALGIALGGRGIALVALTAIALVPSPDRIILRNGLLSFPWLLDTAPGTAYSLGVACGSIAMLTYWMKTKSRAALVVGSFLCAACLLVRANTFAWLAPCLILSVVVGTTKLSRSQKILGVICGLALLCVFLIAVSWSEIRTNTANFLFSYVETVHLGQPPTNYQALYPRLTQTLGREGAALIGIGLVLTGILGPWLAIFFGAAAVCGAQKKLVEFDAIPFLLLAVASIMMILAPITANGDITEFRHRAGPLLVVVTCIWSVRFIAIAAAALLPGATASVSWKLLVLAATISLALMADDISEVRRPQMDWAKNFYDVQFPPPLFAVASELKKNVEHTPRFVVAGQSEASRDIDDASALVALSGIPAYISRPRLFELRSDNVGNEARRRMEVVKRLDAAPTVSALKQLMASEHITHYLVTDTTQVAFDRERAGAAWKSGQFAVYTDR</sequence>
<evidence type="ECO:0000256" key="1">
    <source>
        <dbReference type="SAM" id="Phobius"/>
    </source>
</evidence>
<dbReference type="EMBL" id="CP030760">
    <property type="protein sequence ID" value="AXA41367.1"/>
    <property type="molecule type" value="Genomic_DNA"/>
</dbReference>
<evidence type="ECO:0000313" key="5">
    <source>
        <dbReference type="Proteomes" id="UP000471409"/>
    </source>
</evidence>
<feature type="transmembrane region" description="Helical" evidence="1">
    <location>
        <begin position="82"/>
        <end position="101"/>
    </location>
</feature>
<dbReference type="EMBL" id="WXXP01000028">
    <property type="protein sequence ID" value="NEK54504.1"/>
    <property type="molecule type" value="Genomic_DNA"/>
</dbReference>
<feature type="transmembrane region" description="Helical" evidence="1">
    <location>
        <begin position="217"/>
        <end position="243"/>
    </location>
</feature>
<gene>
    <name evidence="2" type="ORF">DLJ82_3801</name>
    <name evidence="3" type="ORF">GUK36_34590</name>
</gene>
<evidence type="ECO:0000313" key="3">
    <source>
        <dbReference type="EMBL" id="NEK54504.1"/>
    </source>
</evidence>
<evidence type="ECO:0000313" key="4">
    <source>
        <dbReference type="Proteomes" id="UP000251166"/>
    </source>
</evidence>
<feature type="transmembrane region" description="Helical" evidence="1">
    <location>
        <begin position="263"/>
        <end position="284"/>
    </location>
</feature>
<feature type="transmembrane region" description="Helical" evidence="1">
    <location>
        <begin position="435"/>
        <end position="455"/>
    </location>
</feature>
<keyword evidence="1" id="KW-1133">Transmembrane helix</keyword>
<dbReference type="Proteomes" id="UP000251166">
    <property type="component" value="Chromosome"/>
</dbReference>
<evidence type="ECO:0000313" key="2">
    <source>
        <dbReference type="EMBL" id="AXA41367.1"/>
    </source>
</evidence>
<proteinExistence type="predicted"/>
<name>A0A2Z4YIZ9_RHILE</name>
<organism evidence="2 4">
    <name type="scientific">Rhizobium leguminosarum</name>
    <dbReference type="NCBI Taxonomy" id="384"/>
    <lineage>
        <taxon>Bacteria</taxon>
        <taxon>Pseudomonadati</taxon>
        <taxon>Pseudomonadota</taxon>
        <taxon>Alphaproteobacteria</taxon>
        <taxon>Hyphomicrobiales</taxon>
        <taxon>Rhizobiaceae</taxon>
        <taxon>Rhizobium/Agrobacterium group</taxon>
        <taxon>Rhizobium</taxon>
    </lineage>
</organism>
<accession>A0A2Z4YIZ9</accession>